<feature type="region of interest" description="Disordered" evidence="1">
    <location>
        <begin position="119"/>
        <end position="138"/>
    </location>
</feature>
<evidence type="ECO:0000256" key="1">
    <source>
        <dbReference type="SAM" id="MobiDB-lite"/>
    </source>
</evidence>
<keyword evidence="3" id="KW-1185">Reference proteome</keyword>
<organism evidence="2 3">
    <name type="scientific">Nyssa sinensis</name>
    <dbReference type="NCBI Taxonomy" id="561372"/>
    <lineage>
        <taxon>Eukaryota</taxon>
        <taxon>Viridiplantae</taxon>
        <taxon>Streptophyta</taxon>
        <taxon>Embryophyta</taxon>
        <taxon>Tracheophyta</taxon>
        <taxon>Spermatophyta</taxon>
        <taxon>Magnoliopsida</taxon>
        <taxon>eudicotyledons</taxon>
        <taxon>Gunneridae</taxon>
        <taxon>Pentapetalae</taxon>
        <taxon>asterids</taxon>
        <taxon>Cornales</taxon>
        <taxon>Nyssaceae</taxon>
        <taxon>Nyssa</taxon>
    </lineage>
</organism>
<dbReference type="AlphaFoldDB" id="A0A5J5C4A9"/>
<evidence type="ECO:0000313" key="2">
    <source>
        <dbReference type="EMBL" id="KAA8550145.1"/>
    </source>
</evidence>
<protein>
    <submittedName>
        <fullName evidence="2">Uncharacterized protein</fullName>
    </submittedName>
</protein>
<reference evidence="2 3" key="1">
    <citation type="submission" date="2019-09" db="EMBL/GenBank/DDBJ databases">
        <title>A chromosome-level genome assembly of the Chinese tupelo Nyssa sinensis.</title>
        <authorList>
            <person name="Yang X."/>
            <person name="Kang M."/>
            <person name="Yang Y."/>
            <person name="Xiong H."/>
            <person name="Wang M."/>
            <person name="Zhang Z."/>
            <person name="Wang Z."/>
            <person name="Wu H."/>
            <person name="Ma T."/>
            <person name="Liu J."/>
            <person name="Xi Z."/>
        </authorList>
    </citation>
    <scope>NUCLEOTIDE SEQUENCE [LARGE SCALE GENOMIC DNA]</scope>
    <source>
        <strain evidence="2">J267</strain>
        <tissue evidence="2">Leaf</tissue>
    </source>
</reference>
<evidence type="ECO:0000313" key="3">
    <source>
        <dbReference type="Proteomes" id="UP000325577"/>
    </source>
</evidence>
<proteinExistence type="predicted"/>
<dbReference type="EMBL" id="CM018031">
    <property type="protein sequence ID" value="KAA8550145.1"/>
    <property type="molecule type" value="Genomic_DNA"/>
</dbReference>
<name>A0A5J5C4A9_9ASTE</name>
<sequence length="154" mass="16802">MSRWQMTIDLIVGHARGELEAARAELEASRAAVQEQECPTPKALKQELKEAEVAAAQRLESCVAEAHAAAKAKAEKELLDEVNQMGHEFVDTRYLLFRKRIQKLYPDLGILGVEDVEVEDSNSTSPEPAPVQPAEGTVVEDAVPISAIPSVTLD</sequence>
<dbReference type="Proteomes" id="UP000325577">
    <property type="component" value="Linkage Group LG0"/>
</dbReference>
<accession>A0A5J5C4A9</accession>
<gene>
    <name evidence="2" type="ORF">F0562_001839</name>
</gene>